<dbReference type="NCBIfam" id="NF041260">
    <property type="entry name" value="actino_IHF"/>
    <property type="match status" value="1"/>
</dbReference>
<dbReference type="AlphaFoldDB" id="A0A1M4T768"/>
<proteinExistence type="predicted"/>
<organism evidence="2 3">
    <name type="scientific">Ferrithrix thermotolerans DSM 19514</name>
    <dbReference type="NCBI Taxonomy" id="1121881"/>
    <lineage>
        <taxon>Bacteria</taxon>
        <taxon>Bacillati</taxon>
        <taxon>Actinomycetota</taxon>
        <taxon>Acidimicrobiia</taxon>
        <taxon>Acidimicrobiales</taxon>
        <taxon>Acidimicrobiaceae</taxon>
        <taxon>Ferrithrix</taxon>
    </lineage>
</organism>
<dbReference type="EMBL" id="FQUL01000004">
    <property type="protein sequence ID" value="SHE40188.1"/>
    <property type="molecule type" value="Genomic_DNA"/>
</dbReference>
<dbReference type="STRING" id="1121881.SAMN02745225_00527"/>
<evidence type="ECO:0000259" key="1">
    <source>
        <dbReference type="Pfam" id="PF22525"/>
    </source>
</evidence>
<protein>
    <recommendedName>
        <fullName evidence="1">Integration host factor-like helix-two turn-helix domain-containing protein</fullName>
    </recommendedName>
</protein>
<dbReference type="Gene3D" id="1.10.8.50">
    <property type="match status" value="1"/>
</dbReference>
<dbReference type="Pfam" id="PF22525">
    <property type="entry name" value="H2TH_5"/>
    <property type="match status" value="1"/>
</dbReference>
<evidence type="ECO:0000313" key="2">
    <source>
        <dbReference type="EMBL" id="SHE40188.1"/>
    </source>
</evidence>
<dbReference type="InterPro" id="IPR055201">
    <property type="entry name" value="IHF-like_H2TH"/>
</dbReference>
<sequence length="135" mass="14960">MKIRFFFGILRQSSQKPYAKTSNIGYVAYMPLPPSLTPEQRAAALEKAAQARKARAELKEKLKMGQITLASLLERASTDELVGKMKVISVLESLPGIGKVKARKLMDEIGVAETRRLQGLGSNQKERLIQETSKS</sequence>
<dbReference type="SUPFAM" id="SSF46946">
    <property type="entry name" value="S13-like H2TH domain"/>
    <property type="match status" value="1"/>
</dbReference>
<evidence type="ECO:0000313" key="3">
    <source>
        <dbReference type="Proteomes" id="UP000184295"/>
    </source>
</evidence>
<dbReference type="InterPro" id="IPR047806">
    <property type="entry name" value="IHF_actinobact"/>
</dbReference>
<name>A0A1M4T768_9ACTN</name>
<accession>A0A1M4T768</accession>
<dbReference type="Proteomes" id="UP000184295">
    <property type="component" value="Unassembled WGS sequence"/>
</dbReference>
<dbReference type="InterPro" id="IPR010979">
    <property type="entry name" value="Ribosomal_uS13-like_H2TH"/>
</dbReference>
<keyword evidence="3" id="KW-1185">Reference proteome</keyword>
<gene>
    <name evidence="2" type="ORF">SAMN02745225_00527</name>
</gene>
<feature type="domain" description="Integration host factor-like helix-two turn-helix" evidence="1">
    <location>
        <begin position="62"/>
        <end position="131"/>
    </location>
</feature>
<dbReference type="GO" id="GO:0003676">
    <property type="term" value="F:nucleic acid binding"/>
    <property type="evidence" value="ECO:0007669"/>
    <property type="project" value="InterPro"/>
</dbReference>
<reference evidence="3" key="1">
    <citation type="submission" date="2016-11" db="EMBL/GenBank/DDBJ databases">
        <authorList>
            <person name="Varghese N."/>
            <person name="Submissions S."/>
        </authorList>
    </citation>
    <scope>NUCLEOTIDE SEQUENCE [LARGE SCALE GENOMIC DNA]</scope>
    <source>
        <strain evidence="3">DSM 19514</strain>
    </source>
</reference>